<evidence type="ECO:0000259" key="11">
    <source>
        <dbReference type="SMART" id="SM00478"/>
    </source>
</evidence>
<keyword evidence="8 10" id="KW-0234">DNA repair</keyword>
<evidence type="ECO:0000313" key="12">
    <source>
        <dbReference type="EMBL" id="MFC3847813.1"/>
    </source>
</evidence>
<evidence type="ECO:0000256" key="2">
    <source>
        <dbReference type="ARBA" id="ARBA00022485"/>
    </source>
</evidence>
<evidence type="ECO:0000256" key="4">
    <source>
        <dbReference type="ARBA" id="ARBA00022763"/>
    </source>
</evidence>
<dbReference type="Gene3D" id="1.10.340.30">
    <property type="entry name" value="Hypothetical protein, domain 2"/>
    <property type="match status" value="1"/>
</dbReference>
<dbReference type="PIRSF" id="PIRSF001435">
    <property type="entry name" value="Nth"/>
    <property type="match status" value="1"/>
</dbReference>
<dbReference type="RefSeq" id="WP_104752383.1">
    <property type="nucleotide sequence ID" value="NZ_FZMF01000023.1"/>
</dbReference>
<keyword evidence="3 10" id="KW-0479">Metal-binding</keyword>
<dbReference type="SMART" id="SM00478">
    <property type="entry name" value="ENDO3c"/>
    <property type="match status" value="1"/>
</dbReference>
<comment type="cofactor">
    <cofactor evidence="10">
        <name>[4Fe-4S] cluster</name>
        <dbReference type="ChEBI" id="CHEBI:49883"/>
    </cofactor>
    <text evidence="10">Binds 1 [4Fe-4S] cluster.</text>
</comment>
<dbReference type="Pfam" id="PF00730">
    <property type="entry name" value="HhH-GPD"/>
    <property type="match status" value="1"/>
</dbReference>
<keyword evidence="12" id="KW-0255">Endonuclease</keyword>
<keyword evidence="12" id="KW-0540">Nuclease</keyword>
<dbReference type="PANTHER" id="PTHR10359">
    <property type="entry name" value="A/G-SPECIFIC ADENINE GLYCOSYLASE/ENDONUCLEASE III"/>
    <property type="match status" value="1"/>
</dbReference>
<dbReference type="Gene3D" id="1.10.1670.10">
    <property type="entry name" value="Helix-hairpin-Helix base-excision DNA repair enzymes (C-terminal)"/>
    <property type="match status" value="1"/>
</dbReference>
<keyword evidence="4 10" id="KW-0227">DNA damage</keyword>
<evidence type="ECO:0000313" key="13">
    <source>
        <dbReference type="Proteomes" id="UP001595783"/>
    </source>
</evidence>
<comment type="function">
    <text evidence="10">DNA repair enzyme that has both DNA N-glycosylase activity and AP-lyase activity. The DNA N-glycosylase activity releases various damaged pyrimidines from DNA by cleaving the N-glycosidic bond, leaving an AP (apurinic/apyrimidinic) site. The AP-lyase activity cleaves the phosphodiester bond 3' to the AP site by a beta-elimination, leaving a 3'-terminal unsaturated sugar and a product with a terminal 5'-phosphate.</text>
</comment>
<dbReference type="InterPro" id="IPR023170">
    <property type="entry name" value="HhH_base_excis_C"/>
</dbReference>
<dbReference type="InterPro" id="IPR003265">
    <property type="entry name" value="HhH-GPD_domain"/>
</dbReference>
<feature type="binding site" evidence="10">
    <location>
        <position position="195"/>
    </location>
    <ligand>
        <name>[4Fe-4S] cluster</name>
        <dbReference type="ChEBI" id="CHEBI:49883"/>
    </ligand>
</feature>
<dbReference type="Proteomes" id="UP001595783">
    <property type="component" value="Unassembled WGS sequence"/>
</dbReference>
<accession>A0ABV7ZJ38</accession>
<keyword evidence="2 10" id="KW-0004">4Fe-4S</keyword>
<evidence type="ECO:0000256" key="8">
    <source>
        <dbReference type="ARBA" id="ARBA00023204"/>
    </source>
</evidence>
<evidence type="ECO:0000256" key="7">
    <source>
        <dbReference type="ARBA" id="ARBA00023014"/>
    </source>
</evidence>
<dbReference type="InterPro" id="IPR000445">
    <property type="entry name" value="HhH_motif"/>
</dbReference>
<keyword evidence="9 10" id="KW-0326">Glycosidase</keyword>
<dbReference type="HAMAP" id="MF_00942">
    <property type="entry name" value="Nth"/>
    <property type="match status" value="1"/>
</dbReference>
<comment type="caution">
    <text evidence="12">The sequence shown here is derived from an EMBL/GenBank/DDBJ whole genome shotgun (WGS) entry which is preliminary data.</text>
</comment>
<dbReference type="Pfam" id="PF00633">
    <property type="entry name" value="HHH"/>
    <property type="match status" value="1"/>
</dbReference>
<keyword evidence="13" id="KW-1185">Reference proteome</keyword>
<sequence length="216" mass="24375">MRTKAQIIKTRLLDHFQNPTTELIYNNVYELLVAVVLSAQCTDKRVNMTTPALFDAYPTIESLARACFEDIRELIKSISYPNNKAKLLIKMAQEVCQRFHGKIPSTQEELKSLSGVGQKSANVVLSVYFGQNYLAVDTHVFRVAHRLGLSNAKNALQTERDLSALFESDLAHLHHAMILFGRNTCKAIRPHCAACLFEDLCENKKMPNSKVKPNKI</sequence>
<feature type="domain" description="HhH-GPD" evidence="11">
    <location>
        <begin position="37"/>
        <end position="183"/>
    </location>
</feature>
<proteinExistence type="inferred from homology"/>
<dbReference type="InterPro" id="IPR011257">
    <property type="entry name" value="DNA_glycosylase"/>
</dbReference>
<dbReference type="GO" id="GO:0140078">
    <property type="term" value="F:class I DNA-(apurinic or apyrimidinic site) endonuclease activity"/>
    <property type="evidence" value="ECO:0007669"/>
    <property type="project" value="UniProtKB-EC"/>
</dbReference>
<dbReference type="EMBL" id="JBHRZO010000021">
    <property type="protein sequence ID" value="MFC3847813.1"/>
    <property type="molecule type" value="Genomic_DNA"/>
</dbReference>
<comment type="catalytic activity">
    <reaction evidence="10">
        <text>2'-deoxyribonucleotide-(2'-deoxyribose 5'-phosphate)-2'-deoxyribonucleotide-DNA = a 3'-end 2'-deoxyribonucleotide-(2,3-dehydro-2,3-deoxyribose 5'-phosphate)-DNA + a 5'-end 5'-phospho-2'-deoxyribonucleoside-DNA + H(+)</text>
        <dbReference type="Rhea" id="RHEA:66592"/>
        <dbReference type="Rhea" id="RHEA-COMP:13180"/>
        <dbReference type="Rhea" id="RHEA-COMP:16897"/>
        <dbReference type="Rhea" id="RHEA-COMP:17067"/>
        <dbReference type="ChEBI" id="CHEBI:15378"/>
        <dbReference type="ChEBI" id="CHEBI:136412"/>
        <dbReference type="ChEBI" id="CHEBI:157695"/>
        <dbReference type="ChEBI" id="CHEBI:167181"/>
        <dbReference type="EC" id="4.2.99.18"/>
    </reaction>
</comment>
<evidence type="ECO:0000256" key="9">
    <source>
        <dbReference type="ARBA" id="ARBA00023295"/>
    </source>
</evidence>
<keyword evidence="10 12" id="KW-0456">Lyase</keyword>
<evidence type="ECO:0000256" key="10">
    <source>
        <dbReference type="HAMAP-Rule" id="MF_00942"/>
    </source>
</evidence>
<dbReference type="SUPFAM" id="SSF48150">
    <property type="entry name" value="DNA-glycosylase"/>
    <property type="match status" value="1"/>
</dbReference>
<protein>
    <recommendedName>
        <fullName evidence="10">Endonuclease III</fullName>
        <ecNumber evidence="10">4.2.99.18</ecNumber>
    </recommendedName>
    <alternativeName>
        <fullName evidence="10">DNA-(apurinic or apyrimidinic site) lyase</fullName>
    </alternativeName>
</protein>
<evidence type="ECO:0000256" key="1">
    <source>
        <dbReference type="ARBA" id="ARBA00008343"/>
    </source>
</evidence>
<keyword evidence="10" id="KW-0238">DNA-binding</keyword>
<comment type="similarity">
    <text evidence="1 10">Belongs to the Nth/MutY family.</text>
</comment>
<organism evidence="12 13">
    <name type="scientific">Helicobacter baculiformis</name>
    <dbReference type="NCBI Taxonomy" id="427351"/>
    <lineage>
        <taxon>Bacteria</taxon>
        <taxon>Pseudomonadati</taxon>
        <taxon>Campylobacterota</taxon>
        <taxon>Epsilonproteobacteria</taxon>
        <taxon>Campylobacterales</taxon>
        <taxon>Helicobacteraceae</taxon>
        <taxon>Helicobacter</taxon>
    </lineage>
</organism>
<keyword evidence="5 10" id="KW-0378">Hydrolase</keyword>
<evidence type="ECO:0000256" key="5">
    <source>
        <dbReference type="ARBA" id="ARBA00022801"/>
    </source>
</evidence>
<dbReference type="PANTHER" id="PTHR10359:SF18">
    <property type="entry name" value="ENDONUCLEASE III"/>
    <property type="match status" value="1"/>
</dbReference>
<keyword evidence="7 10" id="KW-0411">Iron-sulfur</keyword>
<feature type="binding site" evidence="10">
    <location>
        <position position="201"/>
    </location>
    <ligand>
        <name>[4Fe-4S] cluster</name>
        <dbReference type="ChEBI" id="CHEBI:49883"/>
    </ligand>
</feature>
<dbReference type="InterPro" id="IPR005759">
    <property type="entry name" value="Nth"/>
</dbReference>
<keyword evidence="6 10" id="KW-0408">Iron</keyword>
<name>A0ABV7ZJ38_9HELI</name>
<dbReference type="CDD" id="cd00056">
    <property type="entry name" value="ENDO3c"/>
    <property type="match status" value="1"/>
</dbReference>
<feature type="binding site" evidence="10">
    <location>
        <position position="192"/>
    </location>
    <ligand>
        <name>[4Fe-4S] cluster</name>
        <dbReference type="ChEBI" id="CHEBI:49883"/>
    </ligand>
</feature>
<reference evidence="13" key="1">
    <citation type="journal article" date="2019" name="Int. J. Syst. Evol. Microbiol.">
        <title>The Global Catalogue of Microorganisms (GCM) 10K type strain sequencing project: providing services to taxonomists for standard genome sequencing and annotation.</title>
        <authorList>
            <consortium name="The Broad Institute Genomics Platform"/>
            <consortium name="The Broad Institute Genome Sequencing Center for Infectious Disease"/>
            <person name="Wu L."/>
            <person name="Ma J."/>
        </authorList>
    </citation>
    <scope>NUCLEOTIDE SEQUENCE [LARGE SCALE GENOMIC DNA]</scope>
    <source>
        <strain evidence="13">CCUG 53816</strain>
    </source>
</reference>
<evidence type="ECO:0000256" key="6">
    <source>
        <dbReference type="ARBA" id="ARBA00023004"/>
    </source>
</evidence>
<dbReference type="NCBIfam" id="TIGR01083">
    <property type="entry name" value="nth"/>
    <property type="match status" value="1"/>
</dbReference>
<evidence type="ECO:0000256" key="3">
    <source>
        <dbReference type="ARBA" id="ARBA00022723"/>
    </source>
</evidence>
<gene>
    <name evidence="10 12" type="primary">nth</name>
    <name evidence="12" type="ORF">ACFOPX_04595</name>
</gene>
<feature type="binding site" evidence="10">
    <location>
        <position position="185"/>
    </location>
    <ligand>
        <name>[4Fe-4S] cluster</name>
        <dbReference type="ChEBI" id="CHEBI:49883"/>
    </ligand>
</feature>
<dbReference type="EC" id="4.2.99.18" evidence="10"/>